<dbReference type="SUPFAM" id="SSF52540">
    <property type="entry name" value="P-loop containing nucleoside triphosphate hydrolases"/>
    <property type="match status" value="1"/>
</dbReference>
<name>A0ABM1L7G5_GEKJA</name>
<feature type="region of interest" description="Disordered" evidence="8">
    <location>
        <begin position="2286"/>
        <end position="2351"/>
    </location>
</feature>
<dbReference type="Gene3D" id="3.40.850.10">
    <property type="entry name" value="Kinesin motor domain"/>
    <property type="match status" value="1"/>
</dbReference>
<comment type="caution">
    <text evidence="6">Lacks conserved residue(s) required for the propagation of feature annotation.</text>
</comment>
<dbReference type="PROSITE" id="PS50096">
    <property type="entry name" value="IQ"/>
    <property type="match status" value="1"/>
</dbReference>
<feature type="coiled-coil region" evidence="7">
    <location>
        <begin position="1361"/>
        <end position="1492"/>
    </location>
</feature>
<feature type="domain" description="Myosin motor" evidence="9">
    <location>
        <begin position="480"/>
        <end position="1234"/>
    </location>
</feature>
<protein>
    <submittedName>
        <fullName evidence="11">Unconventional myosin-XVIIIb</fullName>
    </submittedName>
</protein>
<evidence type="ECO:0000256" key="8">
    <source>
        <dbReference type="SAM" id="MobiDB-lite"/>
    </source>
</evidence>
<feature type="coiled-coil region" evidence="7">
    <location>
        <begin position="1298"/>
        <end position="1325"/>
    </location>
</feature>
<dbReference type="InterPro" id="IPR036064">
    <property type="entry name" value="MYSc_Myo18"/>
</dbReference>
<evidence type="ECO:0000256" key="5">
    <source>
        <dbReference type="ARBA" id="ARBA00023175"/>
    </source>
</evidence>
<feature type="binding site" evidence="6">
    <location>
        <begin position="569"/>
        <end position="576"/>
    </location>
    <ligand>
        <name>ATP</name>
        <dbReference type="ChEBI" id="CHEBI:30616"/>
    </ligand>
</feature>
<evidence type="ECO:0000313" key="10">
    <source>
        <dbReference type="Proteomes" id="UP000694871"/>
    </source>
</evidence>
<feature type="region of interest" description="Disordered" evidence="8">
    <location>
        <begin position="143"/>
        <end position="166"/>
    </location>
</feature>
<feature type="compositionally biased region" description="Basic and acidic residues" evidence="8">
    <location>
        <begin position="381"/>
        <end position="392"/>
    </location>
</feature>
<evidence type="ECO:0000259" key="9">
    <source>
        <dbReference type="PROSITE" id="PS51456"/>
    </source>
</evidence>
<dbReference type="Gene3D" id="1.20.58.530">
    <property type="match status" value="1"/>
</dbReference>
<dbReference type="Gene3D" id="6.20.240.20">
    <property type="match status" value="1"/>
</dbReference>
<organism evidence="10 11">
    <name type="scientific">Gekko japonicus</name>
    <name type="common">Schlegel's Japanese gecko</name>
    <dbReference type="NCBI Taxonomy" id="146911"/>
    <lineage>
        <taxon>Eukaryota</taxon>
        <taxon>Metazoa</taxon>
        <taxon>Chordata</taxon>
        <taxon>Craniata</taxon>
        <taxon>Vertebrata</taxon>
        <taxon>Euteleostomi</taxon>
        <taxon>Lepidosauria</taxon>
        <taxon>Squamata</taxon>
        <taxon>Bifurcata</taxon>
        <taxon>Gekkota</taxon>
        <taxon>Gekkonidae</taxon>
        <taxon>Gekkoninae</taxon>
        <taxon>Gekko</taxon>
    </lineage>
</organism>
<feature type="compositionally biased region" description="Polar residues" evidence="8">
    <location>
        <begin position="2053"/>
        <end position="2069"/>
    </location>
</feature>
<feature type="compositionally biased region" description="Low complexity" evidence="8">
    <location>
        <begin position="2425"/>
        <end position="2442"/>
    </location>
</feature>
<dbReference type="Gene3D" id="4.10.270.10">
    <property type="entry name" value="Myosin, subunit A"/>
    <property type="match status" value="1"/>
</dbReference>
<evidence type="ECO:0000256" key="1">
    <source>
        <dbReference type="ARBA" id="ARBA00022741"/>
    </source>
</evidence>
<dbReference type="Gene3D" id="1.10.10.820">
    <property type="match status" value="1"/>
</dbReference>
<feature type="compositionally biased region" description="Basic and acidic residues" evidence="8">
    <location>
        <begin position="2085"/>
        <end position="2099"/>
    </location>
</feature>
<feature type="compositionally biased region" description="Basic and acidic residues" evidence="8">
    <location>
        <begin position="352"/>
        <end position="369"/>
    </location>
</feature>
<proteinExistence type="inferred from homology"/>
<feature type="region of interest" description="Disordered" evidence="8">
    <location>
        <begin position="187"/>
        <end position="417"/>
    </location>
</feature>
<dbReference type="PANTHER" id="PTHR45615">
    <property type="entry name" value="MYOSIN HEAVY CHAIN, NON-MUSCLE"/>
    <property type="match status" value="1"/>
</dbReference>
<evidence type="ECO:0000256" key="3">
    <source>
        <dbReference type="ARBA" id="ARBA00023054"/>
    </source>
</evidence>
<keyword evidence="3 7" id="KW-0175">Coiled coil</keyword>
<feature type="coiled-coil region" evidence="7">
    <location>
        <begin position="1732"/>
        <end position="1860"/>
    </location>
</feature>
<dbReference type="RefSeq" id="XP_015281902.1">
    <property type="nucleotide sequence ID" value="XM_015426416.1"/>
</dbReference>
<feature type="region of interest" description="Disordered" evidence="8">
    <location>
        <begin position="2125"/>
        <end position="2268"/>
    </location>
</feature>
<keyword evidence="2 6" id="KW-0067">ATP-binding</keyword>
<evidence type="ECO:0000256" key="6">
    <source>
        <dbReference type="PROSITE-ProRule" id="PRU00782"/>
    </source>
</evidence>
<keyword evidence="4 6" id="KW-0518">Myosin</keyword>
<keyword evidence="10" id="KW-1185">Reference proteome</keyword>
<feature type="compositionally biased region" description="Basic and acidic residues" evidence="8">
    <location>
        <begin position="294"/>
        <end position="327"/>
    </location>
</feature>
<accession>A0ABM1L7G5</accession>
<feature type="compositionally biased region" description="Basic and acidic residues" evidence="8">
    <location>
        <begin position="2336"/>
        <end position="2348"/>
    </location>
</feature>
<dbReference type="InterPro" id="IPR036961">
    <property type="entry name" value="Kinesin_motor_dom_sf"/>
</dbReference>
<feature type="compositionally biased region" description="Basic and acidic residues" evidence="8">
    <location>
        <begin position="143"/>
        <end position="162"/>
    </location>
</feature>
<keyword evidence="6" id="KW-0009">Actin-binding</keyword>
<dbReference type="PRINTS" id="PR00193">
    <property type="entry name" value="MYOSINHEAVY"/>
</dbReference>
<dbReference type="Gene3D" id="1.20.120.720">
    <property type="entry name" value="Myosin VI head, motor domain, U50 subdomain"/>
    <property type="match status" value="1"/>
</dbReference>
<dbReference type="InterPro" id="IPR001609">
    <property type="entry name" value="Myosin_head_motor_dom-like"/>
</dbReference>
<evidence type="ECO:0000256" key="4">
    <source>
        <dbReference type="ARBA" id="ARBA00023123"/>
    </source>
</evidence>
<feature type="region of interest" description="Disordered" evidence="8">
    <location>
        <begin position="2372"/>
        <end position="2481"/>
    </location>
</feature>
<dbReference type="Proteomes" id="UP000694871">
    <property type="component" value="Unplaced"/>
</dbReference>
<keyword evidence="1 6" id="KW-0547">Nucleotide-binding</keyword>
<dbReference type="CDD" id="cd01386">
    <property type="entry name" value="MYSc_Myo18"/>
    <property type="match status" value="1"/>
</dbReference>
<sequence>MPPGLEGGGPLALPEPAAILLHRWGLQLQGAPGIAAVPPCLRPPSSGLLSVQYGDSTTQAGAPHLQSVAPFLESAFLRHAQGISMAISSRLALWEQKESGAHLHVAGMIREEDRSPPPSSPPPLFSVIPGGFIKQLVRETEKESKEAKLKDKITLNSKEDPPGKQVEGTVQQFVTKDANIMQVGKDVAGRGELPQGRLNGEKPAGGGMAEIQERKPLPSKTAPPRSNAKQPGPPAAESLRGCPGCRRSVAQHHRGGEEKQLALEQVLGTPQERERDTEGQGRAPPEQAGQQGEGGRRKGERAREKPAGGKPVEAKEKPGKQVGEARQEPAAAAGKGSSEAKEKPGGSGKGPGELREKAPQGGGERKKPEPVLGGTAGGSGGERKEKAAETKEVTTGGGGLEGGNACDQAPPEEEDEDVWYETEKVWLVQKEGFALATQLKPDVGTPELPQGRVRVRVEADGSVIEVDEENVHRTNPSRFDYAEDLASLISLNESSVLHTLQHRYQSQLPYTYAGTNLIAIQPGSSATSSSKKAFKGKRDGMPPHIFSVAQRAYWTMLMQRQDQTILPLGRSGAGKTSCCLQALEYLVATAGSLDNRVTVEKIQAMFTVLKAFGTVSSGHSPAATRFSMVVALDFSATGRITAAHLQTMLLERIRVAQQPEGESNFSIFSQMLAGLDLDQRTTLHLHHMVDSNAFGIHPCMKGEEKQKASAAFSQLQAAMETLGIVVEEQKAIWRVLAAIYHLGVAGACKVGRKQFMRFEWANNAAEVLGCEFEELTASVFKHHLKRIIEQVTAGSRGSLGQDEDQPEGPKMTGVECVEGMAAGLYEELFAALVSLINRSFSSNHLSMASIMVVDTPGFCNPRHHRKERAATFEELCHNYAQDRLQMLFYERTFVSTLERYRQENIEMAFDPPDLSPASTVAVMDKNSSKVHVSAGAQAEEPKGLLWVLDEEALVHGSSDSTALDRLCSYFVKEGTQEEEQGFLRKCEQPLQFEISHHLGQDPVRYDATGWVAKAKWNLSAENAIQILQQSKIDALKKLFLQRSRMPLVCRSVAGLDGSSQQTLQRVGSVRKTFTSSFAAVKKKSVCAQIKLQVDALANLVKRSQIHFVHCLIPRTAVDGMKEKTLQPSGMPGATGWDVPALRVQLSGGQILDALRLYRAGYADRMALTQFRRRFQILAQPVMKKYTSAYETTDEDKALEELFQALNLEKKSVAVGHTQVFLKAGLLSRLEKQREKLVSPNLTLLQAACKGFLSRQQFKRLKIQRLAIRCIQKNVAVFQAVKTWPWWVLMCRVRPLLSANLQEGQLRAKEEELAVLRKKLQALDLSRQEFRQSTEGLETKIVDLTTELSDERLKGDVACQVLEAERAERLRGAREIKELQSKYDQLQKKLESAEKRLEEVQQELQIRDLEARSSGKEGEWQMRLDCAQTEIGFLRKRVSQLEERLESERNSKQELEQKLSQAQKAYEGAKRVAQRLKRKCKQLTCDLEDTRVLTESQQSRSHELEKKQKKFDMQLAQALGESAFEKSLREKVALENTGLQYALAKLQQRLEEKESENSGLSQRIAVLGARVQELSASSSLDPTAVAALRKKLWDLEASAAEQQEELRGQARTIEQLEQLHLRLELEIERTKQLHQKELEDKEEELEDVRQSCQKRLRQLEMQCEQECEEKQRILREKQDLEGLIATLCEQIGHRDFDVEKRLRRDLKRTHALLADVQLLLATAGGDAGPLGSKEELEKLRSQWEESEARLAEAQKSHEVLAQELENQHAELEAISRNKNLVDEQLYQLQHERADLLKRIEEDQEDLNELMAKHKTLIAQSATDIGQIQELQTQLEEVKKEKHSLQEKLQAAQAQLAYLEQSMVERSIVSRQEALICDLENKMEFQRVQIKRFEMLVLRLRDSVIKVGEEMEKAKEAEAREKENACYYQLRMEEMKADLTELAQRELEANRRRVELEKQVGELSAVRQTLQADLETSIRRIADLQAALEEVQSSDDSDTESVQTARESLSSRHETESQLSLGSSWSLNLEPEGSVQSWSASTSGWSSASGPTLAGTLSRQPVGSRSAQSLRIDNDLGQSPPALLSVKRREYGRNGREEDLGRLTSPSLSAQRREHGKLLSIEELDVPKNTGSVSPSVMRKWSSPAASAEGKLPSPVSPSVIRKMSPSADGKLSRSSSALSEYVEELRRQRLKDREPGALALDEASSLPIYQTTGASSLRRCRTLQEDEDYSVKPDRPGGESGGAGLTRSSSLRSVSSEGKPPPAPSPILKRVSKFGSYDSLVQNMDGAYSELSPPALGGNTFSASSRQKPWRGSLSASLEGVADTAPGQDPLGFQSKRAGDVASKGKESDPFSWEIPTLSYERKTNVEFDDILPAIRKAQSTSSLSRGPRERKEGHRPMSVHFEDQISTETPSSPSPRPKEDPGNLSDSSSSSSSVVSFKSADSIKSRPRIQRLEGEGCVEKGSATSAKDGGRSEADGKDDDVNSIMMKYLGKE</sequence>
<dbReference type="SUPFAM" id="SSF57997">
    <property type="entry name" value="Tropomyosin"/>
    <property type="match status" value="1"/>
</dbReference>
<dbReference type="Pfam" id="PF24556">
    <property type="entry name" value="SH3_Myosin-XVIIIa"/>
    <property type="match status" value="1"/>
</dbReference>
<feature type="compositionally biased region" description="Basic and acidic residues" evidence="8">
    <location>
        <begin position="2386"/>
        <end position="2403"/>
    </location>
</feature>
<feature type="compositionally biased region" description="Low complexity" evidence="8">
    <location>
        <begin position="2035"/>
        <end position="2048"/>
    </location>
</feature>
<dbReference type="GeneID" id="107123214"/>
<feature type="coiled-coil region" evidence="7">
    <location>
        <begin position="1535"/>
        <end position="1675"/>
    </location>
</feature>
<keyword evidence="5 6" id="KW-0505">Motor protein</keyword>
<dbReference type="SMART" id="SM00242">
    <property type="entry name" value="MYSc"/>
    <property type="match status" value="1"/>
</dbReference>
<dbReference type="Pfam" id="PF00063">
    <property type="entry name" value="Myosin_head"/>
    <property type="match status" value="1"/>
</dbReference>
<dbReference type="PROSITE" id="PS51456">
    <property type="entry name" value="MYOSIN_MOTOR"/>
    <property type="match status" value="1"/>
</dbReference>
<dbReference type="PANTHER" id="PTHR45615:SF8">
    <property type="entry name" value="UNCONVENTIONAL MYOSIN-XVIIIB"/>
    <property type="match status" value="1"/>
</dbReference>
<dbReference type="InterPro" id="IPR027417">
    <property type="entry name" value="P-loop_NTPase"/>
</dbReference>
<feature type="region of interest" description="Disordered" evidence="8">
    <location>
        <begin position="1988"/>
        <end position="2112"/>
    </location>
</feature>
<feature type="compositionally biased region" description="Low complexity" evidence="8">
    <location>
        <begin position="2246"/>
        <end position="2255"/>
    </location>
</feature>
<comment type="similarity">
    <text evidence="6">Belongs to the TRAFAC class myosin-kinesin ATPase superfamily. Myosin family.</text>
</comment>
<evidence type="ECO:0000256" key="7">
    <source>
        <dbReference type="SAM" id="Coils"/>
    </source>
</evidence>
<feature type="compositionally biased region" description="Basic and acidic residues" evidence="8">
    <location>
        <begin position="2182"/>
        <end position="2194"/>
    </location>
</feature>
<reference evidence="11" key="1">
    <citation type="submission" date="2025-08" db="UniProtKB">
        <authorList>
            <consortium name="RefSeq"/>
        </authorList>
    </citation>
    <scope>IDENTIFICATION</scope>
</reference>
<gene>
    <name evidence="11" type="primary">MYO18B</name>
</gene>
<feature type="compositionally biased region" description="Polar residues" evidence="8">
    <location>
        <begin position="2015"/>
        <end position="2025"/>
    </location>
</feature>
<evidence type="ECO:0000256" key="2">
    <source>
        <dbReference type="ARBA" id="ARBA00022840"/>
    </source>
</evidence>
<evidence type="ECO:0000313" key="11">
    <source>
        <dbReference type="RefSeq" id="XP_015281902.1"/>
    </source>
</evidence>
<dbReference type="InterPro" id="IPR057772">
    <property type="entry name" value="SH3_Myo18a"/>
</dbReference>